<proteinExistence type="predicted"/>
<sequence length="287" mass="33709">MNNNHKPMISKYPFYKICEINSRGDIIDIDDYYYRILSNAIFDLFDTILYYKCPSDDKPIDQPIDMNCNVDIGIFEVEPEFDTTKYTIKSKIYIRKKDAKLTSLIIGENIVDKYLENYQTKNINVAKMCQILYGDNPSLQQIKNASRQFIEDFVCAFNNYINSGEKAETFEFNLNKFQELFGGCKLHHQHYVRIFNEYVLQNLIEKINNLGFYCKIAISNINLKETLKIYFVYITEKKLIDSFISIIDFHSKMSNEGKNKFSIMKSICCDNNIPEYSGLFKCLEDLI</sequence>
<evidence type="ECO:0000313" key="2">
    <source>
        <dbReference type="Proteomes" id="UP001321479"/>
    </source>
</evidence>
<evidence type="ECO:0000313" key="1">
    <source>
        <dbReference type="EMBL" id="BCS82839.1"/>
    </source>
</evidence>
<name>A0ABM7NRR4_9VIRU</name>
<dbReference type="EMBL" id="AP024483">
    <property type="protein sequence ID" value="BCS82839.1"/>
    <property type="molecule type" value="Genomic_DNA"/>
</dbReference>
<organism evidence="1 2">
    <name type="scientific">Cotonvirus japonicus</name>
    <dbReference type="NCBI Taxonomy" id="2811091"/>
    <lineage>
        <taxon>Viruses</taxon>
        <taxon>Varidnaviria</taxon>
        <taxon>Bamfordvirae</taxon>
        <taxon>Nucleocytoviricota</taxon>
        <taxon>Megaviricetes</taxon>
        <taxon>Imitervirales</taxon>
        <taxon>Mimiviridae</taxon>
        <taxon>Megamimivirinae</taxon>
        <taxon>Cotonvirus</taxon>
        <taxon>Cotonvirus japonicum</taxon>
    </lineage>
</organism>
<dbReference type="Proteomes" id="UP001321479">
    <property type="component" value="Segment"/>
</dbReference>
<dbReference type="GeneID" id="80558044"/>
<protein>
    <submittedName>
        <fullName evidence="1">Uncharacterized protein</fullName>
    </submittedName>
</protein>
<reference evidence="1 2" key="1">
    <citation type="submission" date="2021-02" db="EMBL/GenBank/DDBJ databases">
        <title>Cotonvirus japonicus, which uses Golgi apparatus of host cells for its virion factory, phylogenetically links tailed tupanvirus and icosahedral mimivirus.</title>
        <authorList>
            <person name="Takahashi H."/>
            <person name="Fukaya S."/>
            <person name="Song C."/>
            <person name="Murata K."/>
            <person name="Takemura M."/>
        </authorList>
    </citation>
    <scope>NUCLEOTIDE SEQUENCE [LARGE SCALE GENOMIC DNA]</scope>
</reference>
<accession>A0ABM7NRR4</accession>
<keyword evidence="2" id="KW-1185">Reference proteome</keyword>
<dbReference type="RefSeq" id="YP_010841447.1">
    <property type="nucleotide sequence ID" value="NC_079139.1"/>
</dbReference>